<evidence type="ECO:0000313" key="13">
    <source>
        <dbReference type="Proteomes" id="UP000799441"/>
    </source>
</evidence>
<feature type="transmembrane region" description="Helical" evidence="10">
    <location>
        <begin position="387"/>
        <end position="405"/>
    </location>
</feature>
<dbReference type="GO" id="GO:0005366">
    <property type="term" value="F:myo-inositol:proton symporter activity"/>
    <property type="evidence" value="ECO:0007669"/>
    <property type="project" value="TreeGrafter"/>
</dbReference>
<dbReference type="PROSITE" id="PS00216">
    <property type="entry name" value="SUGAR_TRANSPORT_1"/>
    <property type="match status" value="2"/>
</dbReference>
<dbReference type="SUPFAM" id="SSF103473">
    <property type="entry name" value="MFS general substrate transporter"/>
    <property type="match status" value="1"/>
</dbReference>
<accession>A0A9P4QAS2</accession>
<keyword evidence="4 10" id="KW-0812">Transmembrane</keyword>
<evidence type="ECO:0000256" key="9">
    <source>
        <dbReference type="SAM" id="MobiDB-lite"/>
    </source>
</evidence>
<evidence type="ECO:0000256" key="8">
    <source>
        <dbReference type="RuleBase" id="RU003346"/>
    </source>
</evidence>
<feature type="transmembrane region" description="Helical" evidence="10">
    <location>
        <begin position="356"/>
        <end position="375"/>
    </location>
</feature>
<dbReference type="PROSITE" id="PS00217">
    <property type="entry name" value="SUGAR_TRANSPORT_2"/>
    <property type="match status" value="1"/>
</dbReference>
<dbReference type="InterPro" id="IPR020846">
    <property type="entry name" value="MFS_dom"/>
</dbReference>
<dbReference type="Proteomes" id="UP000799441">
    <property type="component" value="Unassembled WGS sequence"/>
</dbReference>
<feature type="transmembrane region" description="Helical" evidence="10">
    <location>
        <begin position="92"/>
        <end position="113"/>
    </location>
</feature>
<comment type="subcellular location">
    <subcellularLocation>
        <location evidence="1">Membrane</location>
        <topology evidence="1">Multi-pass membrane protein</topology>
    </subcellularLocation>
</comment>
<keyword evidence="3 8" id="KW-0813">Transport</keyword>
<feature type="transmembrane region" description="Helical" evidence="10">
    <location>
        <begin position="208"/>
        <end position="228"/>
    </location>
</feature>
<feature type="region of interest" description="Disordered" evidence="9">
    <location>
        <begin position="1"/>
        <end position="38"/>
    </location>
</feature>
<proteinExistence type="inferred from homology"/>
<dbReference type="PANTHER" id="PTHR48020">
    <property type="entry name" value="PROTON MYO-INOSITOL COTRANSPORTER"/>
    <property type="match status" value="1"/>
</dbReference>
<dbReference type="EMBL" id="MU003782">
    <property type="protein sequence ID" value="KAF2722545.1"/>
    <property type="molecule type" value="Genomic_DNA"/>
</dbReference>
<evidence type="ECO:0000256" key="4">
    <source>
        <dbReference type="ARBA" id="ARBA00022692"/>
    </source>
</evidence>
<dbReference type="Pfam" id="PF00083">
    <property type="entry name" value="Sugar_tr"/>
    <property type="match status" value="1"/>
</dbReference>
<dbReference type="GO" id="GO:0016020">
    <property type="term" value="C:membrane"/>
    <property type="evidence" value="ECO:0007669"/>
    <property type="project" value="UniProtKB-SubCell"/>
</dbReference>
<dbReference type="InterPro" id="IPR050814">
    <property type="entry name" value="Myo-inositol_Transporter"/>
</dbReference>
<comment type="catalytic activity">
    <reaction evidence="7">
        <text>myo-inositol(out) + H(+)(out) = myo-inositol(in) + H(+)(in)</text>
        <dbReference type="Rhea" id="RHEA:60364"/>
        <dbReference type="ChEBI" id="CHEBI:15378"/>
        <dbReference type="ChEBI" id="CHEBI:17268"/>
    </reaction>
</comment>
<comment type="similarity">
    <text evidence="2 8">Belongs to the major facilitator superfamily. Sugar transporter (TC 2.A.1.1) family.</text>
</comment>
<reference evidence="12" key="1">
    <citation type="journal article" date="2020" name="Stud. Mycol.">
        <title>101 Dothideomycetes genomes: a test case for predicting lifestyles and emergence of pathogens.</title>
        <authorList>
            <person name="Haridas S."/>
            <person name="Albert R."/>
            <person name="Binder M."/>
            <person name="Bloem J."/>
            <person name="Labutti K."/>
            <person name="Salamov A."/>
            <person name="Andreopoulos B."/>
            <person name="Baker S."/>
            <person name="Barry K."/>
            <person name="Bills G."/>
            <person name="Bluhm B."/>
            <person name="Cannon C."/>
            <person name="Castanera R."/>
            <person name="Culley D."/>
            <person name="Daum C."/>
            <person name="Ezra D."/>
            <person name="Gonzalez J."/>
            <person name="Henrissat B."/>
            <person name="Kuo A."/>
            <person name="Liang C."/>
            <person name="Lipzen A."/>
            <person name="Lutzoni F."/>
            <person name="Magnuson J."/>
            <person name="Mondo S."/>
            <person name="Nolan M."/>
            <person name="Ohm R."/>
            <person name="Pangilinan J."/>
            <person name="Park H.-J."/>
            <person name="Ramirez L."/>
            <person name="Alfaro M."/>
            <person name="Sun H."/>
            <person name="Tritt A."/>
            <person name="Yoshinaga Y."/>
            <person name="Zwiers L.-H."/>
            <person name="Turgeon B."/>
            <person name="Goodwin S."/>
            <person name="Spatafora J."/>
            <person name="Crous P."/>
            <person name="Grigoriev I."/>
        </authorList>
    </citation>
    <scope>NUCLEOTIDE SEQUENCE</scope>
    <source>
        <strain evidence="12">CBS 116435</strain>
    </source>
</reference>
<feature type="transmembrane region" description="Helical" evidence="10">
    <location>
        <begin position="179"/>
        <end position="202"/>
    </location>
</feature>
<dbReference type="PANTHER" id="PTHR48020:SF12">
    <property type="entry name" value="PROTON MYO-INOSITOL COTRANSPORTER"/>
    <property type="match status" value="1"/>
</dbReference>
<dbReference type="InterPro" id="IPR003663">
    <property type="entry name" value="Sugar/inositol_transpt"/>
</dbReference>
<dbReference type="PRINTS" id="PR00171">
    <property type="entry name" value="SUGRTRNSPORT"/>
</dbReference>
<comment type="caution">
    <text evidence="12">The sequence shown here is derived from an EMBL/GenBank/DDBJ whole genome shotgun (WGS) entry which is preliminary data.</text>
</comment>
<keyword evidence="6 10" id="KW-0472">Membrane</keyword>
<gene>
    <name evidence="12" type="ORF">K431DRAFT_222051</name>
</gene>
<feature type="transmembrane region" description="Helical" evidence="10">
    <location>
        <begin position="502"/>
        <end position="520"/>
    </location>
</feature>
<feature type="transmembrane region" description="Helical" evidence="10">
    <location>
        <begin position="48"/>
        <end position="72"/>
    </location>
</feature>
<dbReference type="Gene3D" id="1.20.1250.20">
    <property type="entry name" value="MFS general substrate transporter like domains"/>
    <property type="match status" value="1"/>
</dbReference>
<dbReference type="InterPro" id="IPR036259">
    <property type="entry name" value="MFS_trans_sf"/>
</dbReference>
<keyword evidence="13" id="KW-1185">Reference proteome</keyword>
<evidence type="ECO:0000313" key="12">
    <source>
        <dbReference type="EMBL" id="KAF2722545.1"/>
    </source>
</evidence>
<feature type="transmembrane region" description="Helical" evidence="10">
    <location>
        <begin position="150"/>
        <end position="167"/>
    </location>
</feature>
<sequence>MRASNSHDEDAREPLIDGAQLADDDTTRGHPSRQKVNTQTPFQKTGRLVWLLTASAGISGLLFGFDTGVISSTLVSINADLSGRSLTTADKSLITAITSLLALFSAPFTGLLADKYGRKSVILVADLLFALGAAVQAVAGTVWLMVVGRALVGAAVGLASGSTPLYITELAPSELRGRLVTILSLFITGGQVVAYLVGWALASADHGWRWMVGCAVLPAILQLALLGLMPETPRYLMQVGKQNKAANILHKIYAGLDNISEREAEVDRVLDNINAEIIEQQKLRDYSSDDSPDAGQTTLSQLRRVLGELTGIPANRRALTIACMLQCIQQICGFNVLMYFSATIFTLIGFRSPVATSMSVAGTNFILTLVAFAYIDSVGRRNILLRSVPIMVLALLLCSVAFYHIPALQSSVEPSSLSLAIRHAEGSQSGFWPYVLLASLILYVAAYAIGLGCVPWQQSELFPLNVRPLGSGIATATNWSSNFVIGITFLPMMEALTPSLTFAVYAAICVGGWIGIWRIYPETAGLELEGIGKLLKDGWGVEQSVAAFEARKLHDELRDGED</sequence>
<evidence type="ECO:0000256" key="7">
    <source>
        <dbReference type="ARBA" id="ARBA00049119"/>
    </source>
</evidence>
<evidence type="ECO:0000259" key="11">
    <source>
        <dbReference type="PROSITE" id="PS50850"/>
    </source>
</evidence>
<name>A0A9P4QAS2_9PEZI</name>
<feature type="transmembrane region" description="Helical" evidence="10">
    <location>
        <begin position="120"/>
        <end position="144"/>
    </location>
</feature>
<evidence type="ECO:0000256" key="6">
    <source>
        <dbReference type="ARBA" id="ARBA00023136"/>
    </source>
</evidence>
<dbReference type="FunFam" id="1.20.1250.20:FF:000073">
    <property type="entry name" value="MFS myo-inositol transporter, putative"/>
    <property type="match status" value="1"/>
</dbReference>
<organism evidence="12 13">
    <name type="scientific">Polychaeton citri CBS 116435</name>
    <dbReference type="NCBI Taxonomy" id="1314669"/>
    <lineage>
        <taxon>Eukaryota</taxon>
        <taxon>Fungi</taxon>
        <taxon>Dikarya</taxon>
        <taxon>Ascomycota</taxon>
        <taxon>Pezizomycotina</taxon>
        <taxon>Dothideomycetes</taxon>
        <taxon>Dothideomycetidae</taxon>
        <taxon>Capnodiales</taxon>
        <taxon>Capnodiaceae</taxon>
        <taxon>Polychaeton</taxon>
    </lineage>
</organism>
<feature type="compositionally biased region" description="Basic and acidic residues" evidence="9">
    <location>
        <begin position="1"/>
        <end position="15"/>
    </location>
</feature>
<dbReference type="OrthoDB" id="6339427at2759"/>
<dbReference type="InterPro" id="IPR005828">
    <property type="entry name" value="MFS_sugar_transport-like"/>
</dbReference>
<dbReference type="PROSITE" id="PS50850">
    <property type="entry name" value="MFS"/>
    <property type="match status" value="1"/>
</dbReference>
<evidence type="ECO:0000256" key="1">
    <source>
        <dbReference type="ARBA" id="ARBA00004141"/>
    </source>
</evidence>
<evidence type="ECO:0000256" key="3">
    <source>
        <dbReference type="ARBA" id="ARBA00022448"/>
    </source>
</evidence>
<dbReference type="NCBIfam" id="TIGR00879">
    <property type="entry name" value="SP"/>
    <property type="match status" value="1"/>
</dbReference>
<evidence type="ECO:0000256" key="10">
    <source>
        <dbReference type="SAM" id="Phobius"/>
    </source>
</evidence>
<evidence type="ECO:0000256" key="2">
    <source>
        <dbReference type="ARBA" id="ARBA00010992"/>
    </source>
</evidence>
<evidence type="ECO:0000256" key="5">
    <source>
        <dbReference type="ARBA" id="ARBA00022989"/>
    </source>
</evidence>
<feature type="transmembrane region" description="Helical" evidence="10">
    <location>
        <begin position="331"/>
        <end position="350"/>
    </location>
</feature>
<protein>
    <submittedName>
        <fullName evidence="12">General substrate transporter</fullName>
    </submittedName>
</protein>
<feature type="domain" description="Major facilitator superfamily (MFS) profile" evidence="11">
    <location>
        <begin position="52"/>
        <end position="524"/>
    </location>
</feature>
<feature type="transmembrane region" description="Helical" evidence="10">
    <location>
        <begin position="468"/>
        <end position="490"/>
    </location>
</feature>
<keyword evidence="5 10" id="KW-1133">Transmembrane helix</keyword>
<dbReference type="AlphaFoldDB" id="A0A9P4QAS2"/>
<dbReference type="InterPro" id="IPR005829">
    <property type="entry name" value="Sugar_transporter_CS"/>
</dbReference>
<feature type="transmembrane region" description="Helical" evidence="10">
    <location>
        <begin position="431"/>
        <end position="456"/>
    </location>
</feature>
<dbReference type="GO" id="GO:1904679">
    <property type="term" value="P:myo-inositol import across plasma membrane"/>
    <property type="evidence" value="ECO:0007669"/>
    <property type="project" value="TreeGrafter"/>
</dbReference>